<dbReference type="Proteomes" id="UP001596035">
    <property type="component" value="Unassembled WGS sequence"/>
</dbReference>
<gene>
    <name evidence="5" type="ORF">ACFPWV_20310</name>
</gene>
<evidence type="ECO:0000256" key="3">
    <source>
        <dbReference type="SAM" id="MobiDB-lite"/>
    </source>
</evidence>
<dbReference type="NCBIfam" id="TIGR00377">
    <property type="entry name" value="ant_ant_sig"/>
    <property type="match status" value="1"/>
</dbReference>
<name>A0ABW0DUK2_9ACTN</name>
<dbReference type="RefSeq" id="WP_344555180.1">
    <property type="nucleotide sequence ID" value="NZ_BAAATG010000001.1"/>
</dbReference>
<proteinExistence type="inferred from homology"/>
<keyword evidence="6" id="KW-1185">Reference proteome</keyword>
<dbReference type="PROSITE" id="PS50801">
    <property type="entry name" value="STAS"/>
    <property type="match status" value="1"/>
</dbReference>
<feature type="domain" description="STAS" evidence="4">
    <location>
        <begin position="17"/>
        <end position="126"/>
    </location>
</feature>
<dbReference type="PANTHER" id="PTHR33495">
    <property type="entry name" value="ANTI-SIGMA FACTOR ANTAGONIST TM_1081-RELATED-RELATED"/>
    <property type="match status" value="1"/>
</dbReference>
<evidence type="ECO:0000259" key="4">
    <source>
        <dbReference type="PROSITE" id="PS50801"/>
    </source>
</evidence>
<dbReference type="Pfam" id="PF01740">
    <property type="entry name" value="STAS"/>
    <property type="match status" value="1"/>
</dbReference>
<organism evidence="5 6">
    <name type="scientific">Streptomyces atrovirens</name>
    <dbReference type="NCBI Taxonomy" id="285556"/>
    <lineage>
        <taxon>Bacteria</taxon>
        <taxon>Bacillati</taxon>
        <taxon>Actinomycetota</taxon>
        <taxon>Actinomycetes</taxon>
        <taxon>Kitasatosporales</taxon>
        <taxon>Streptomycetaceae</taxon>
        <taxon>Streptomyces</taxon>
    </lineage>
</organism>
<feature type="region of interest" description="Disordered" evidence="3">
    <location>
        <begin position="121"/>
        <end position="146"/>
    </location>
</feature>
<dbReference type="InterPro" id="IPR036513">
    <property type="entry name" value="STAS_dom_sf"/>
</dbReference>
<comment type="similarity">
    <text evidence="1 2">Belongs to the anti-sigma-factor antagonist family.</text>
</comment>
<evidence type="ECO:0000256" key="2">
    <source>
        <dbReference type="RuleBase" id="RU003749"/>
    </source>
</evidence>
<protein>
    <recommendedName>
        <fullName evidence="2">Anti-sigma factor antagonist</fullName>
    </recommendedName>
</protein>
<dbReference type="InterPro" id="IPR002645">
    <property type="entry name" value="STAS_dom"/>
</dbReference>
<dbReference type="PANTHER" id="PTHR33495:SF2">
    <property type="entry name" value="ANTI-SIGMA FACTOR ANTAGONIST TM_1081-RELATED"/>
    <property type="match status" value="1"/>
</dbReference>
<evidence type="ECO:0000313" key="6">
    <source>
        <dbReference type="Proteomes" id="UP001596035"/>
    </source>
</evidence>
<dbReference type="Gene3D" id="3.30.750.24">
    <property type="entry name" value="STAS domain"/>
    <property type="match status" value="1"/>
</dbReference>
<evidence type="ECO:0000313" key="5">
    <source>
        <dbReference type="EMBL" id="MFC5242226.1"/>
    </source>
</evidence>
<reference evidence="6" key="1">
    <citation type="journal article" date="2019" name="Int. J. Syst. Evol. Microbiol.">
        <title>The Global Catalogue of Microorganisms (GCM) 10K type strain sequencing project: providing services to taxonomists for standard genome sequencing and annotation.</title>
        <authorList>
            <consortium name="The Broad Institute Genomics Platform"/>
            <consortium name="The Broad Institute Genome Sequencing Center for Infectious Disease"/>
            <person name="Wu L."/>
            <person name="Ma J."/>
        </authorList>
    </citation>
    <scope>NUCLEOTIDE SEQUENCE [LARGE SCALE GENOMIC DNA]</scope>
    <source>
        <strain evidence="6">CGMCC 4.7131</strain>
    </source>
</reference>
<dbReference type="SUPFAM" id="SSF52091">
    <property type="entry name" value="SpoIIaa-like"/>
    <property type="match status" value="1"/>
</dbReference>
<evidence type="ECO:0000256" key="1">
    <source>
        <dbReference type="ARBA" id="ARBA00009013"/>
    </source>
</evidence>
<dbReference type="CDD" id="cd07043">
    <property type="entry name" value="STAS_anti-anti-sigma_factors"/>
    <property type="match status" value="1"/>
</dbReference>
<accession>A0ABW0DUK2</accession>
<comment type="caution">
    <text evidence="5">The sequence shown here is derived from an EMBL/GenBank/DDBJ whole genome shotgun (WGS) entry which is preliminary data.</text>
</comment>
<dbReference type="EMBL" id="JBHSKN010000018">
    <property type="protein sequence ID" value="MFC5242226.1"/>
    <property type="molecule type" value="Genomic_DNA"/>
</dbReference>
<dbReference type="InterPro" id="IPR003658">
    <property type="entry name" value="Anti-sigma_ant"/>
</dbReference>
<sequence>MGGVTAVRTAIVRSDPITVSYEVMNGWTVLEVDGEVDVYTHAGMREAVDRLLGEGHRCFVLDLCPASFLDSMGLGAVVAITRRIRALAGSLRIACPSPQLLRLFECGGLRDVYEFYDSPQEAARQAPASDGSDGLAGRPGTRPSSA</sequence>